<sequence>MTSQSEPSVGGGEESGLPSADSVGLRPLSERVRAPRVLALPGAQQGLSWRGARKSDLTALLELERAVNIADRPEATADLDDLEERFDTPGFDAAVDSIVALDGNGVAVAYGEAYLEASGEAVVTVHINGHVHPGWRRRGIGTALLRWQEGRGAQHLAASDLRLPGMLSTLVGEHAAGQRALFDAEGFVPTRWWLEMERDLGQRIPEIELGAGLRIDAYGSRWSEPARAAINAAFRDHWGSQPTSREEWESSQRSEEFQAEWSAVALATLPDGTEDVVGAITVEADEDEWESYGYRFGDVDELGVVRAWRGRGIARALLAWSMRRMRDAGMTRATLDVDGDSPTGARALYEGIGFEETERSITYTKRYH</sequence>
<evidence type="ECO:0000259" key="4">
    <source>
        <dbReference type="PROSITE" id="PS51186"/>
    </source>
</evidence>
<gene>
    <name evidence="5" type="ORF">J2Y69_002006</name>
</gene>
<feature type="domain" description="N-acetyltransferase" evidence="4">
    <location>
        <begin position="47"/>
        <end position="201"/>
    </location>
</feature>
<reference evidence="5 6" key="1">
    <citation type="submission" date="2023-07" db="EMBL/GenBank/DDBJ databases">
        <title>Sorghum-associated microbial communities from plants grown in Nebraska, USA.</title>
        <authorList>
            <person name="Schachtman D."/>
        </authorList>
    </citation>
    <scope>NUCLEOTIDE SEQUENCE [LARGE SCALE GENOMIC DNA]</scope>
    <source>
        <strain evidence="5 6">2980</strain>
    </source>
</reference>
<dbReference type="EMBL" id="JAVDUM010000008">
    <property type="protein sequence ID" value="MDR6867403.1"/>
    <property type="molecule type" value="Genomic_DNA"/>
</dbReference>
<feature type="domain" description="N-acetyltransferase" evidence="4">
    <location>
        <begin position="228"/>
        <end position="368"/>
    </location>
</feature>
<comment type="caution">
    <text evidence="5">The sequence shown here is derived from an EMBL/GenBank/DDBJ whole genome shotgun (WGS) entry which is preliminary data.</text>
</comment>
<protein>
    <submittedName>
        <fullName evidence="5">Ribosomal protein S18 acetylase RimI-like enzyme</fullName>
    </submittedName>
</protein>
<name>A0ABU1SCS0_9MICO</name>
<dbReference type="RefSeq" id="WP_310020171.1">
    <property type="nucleotide sequence ID" value="NZ_JAVDUM010000008.1"/>
</dbReference>
<dbReference type="SUPFAM" id="SSF55729">
    <property type="entry name" value="Acyl-CoA N-acyltransferases (Nat)"/>
    <property type="match status" value="2"/>
</dbReference>
<dbReference type="PROSITE" id="PS51186">
    <property type="entry name" value="GNAT"/>
    <property type="match status" value="2"/>
</dbReference>
<feature type="region of interest" description="Disordered" evidence="3">
    <location>
        <begin position="1"/>
        <end position="25"/>
    </location>
</feature>
<dbReference type="InterPro" id="IPR000182">
    <property type="entry name" value="GNAT_dom"/>
</dbReference>
<accession>A0ABU1SCS0</accession>
<dbReference type="PANTHER" id="PTHR43420">
    <property type="entry name" value="ACETYLTRANSFERASE"/>
    <property type="match status" value="1"/>
</dbReference>
<dbReference type="Pfam" id="PF00583">
    <property type="entry name" value="Acetyltransf_1"/>
    <property type="match status" value="1"/>
</dbReference>
<evidence type="ECO:0000256" key="1">
    <source>
        <dbReference type="ARBA" id="ARBA00022679"/>
    </source>
</evidence>
<evidence type="ECO:0000313" key="5">
    <source>
        <dbReference type="EMBL" id="MDR6867403.1"/>
    </source>
</evidence>
<keyword evidence="1" id="KW-0808">Transferase</keyword>
<evidence type="ECO:0000256" key="3">
    <source>
        <dbReference type="SAM" id="MobiDB-lite"/>
    </source>
</evidence>
<organism evidence="5 6">
    <name type="scientific">Microbacterium resistens</name>
    <dbReference type="NCBI Taxonomy" id="156977"/>
    <lineage>
        <taxon>Bacteria</taxon>
        <taxon>Bacillati</taxon>
        <taxon>Actinomycetota</taxon>
        <taxon>Actinomycetes</taxon>
        <taxon>Micrococcales</taxon>
        <taxon>Microbacteriaceae</taxon>
        <taxon>Microbacterium</taxon>
    </lineage>
</organism>
<dbReference type="InterPro" id="IPR016181">
    <property type="entry name" value="Acyl_CoA_acyltransferase"/>
</dbReference>
<dbReference type="Proteomes" id="UP001259347">
    <property type="component" value="Unassembled WGS sequence"/>
</dbReference>
<dbReference type="PANTHER" id="PTHR43420:SF47">
    <property type="entry name" value="N-ACETYLTRANSFERASE DOMAIN-CONTAINING PROTEIN"/>
    <property type="match status" value="1"/>
</dbReference>
<keyword evidence="2" id="KW-0012">Acyltransferase</keyword>
<dbReference type="CDD" id="cd04301">
    <property type="entry name" value="NAT_SF"/>
    <property type="match status" value="2"/>
</dbReference>
<evidence type="ECO:0000256" key="2">
    <source>
        <dbReference type="ARBA" id="ARBA00023315"/>
    </source>
</evidence>
<evidence type="ECO:0000313" key="6">
    <source>
        <dbReference type="Proteomes" id="UP001259347"/>
    </source>
</evidence>
<proteinExistence type="predicted"/>
<dbReference type="InterPro" id="IPR050680">
    <property type="entry name" value="YpeA/RimI_acetyltransf"/>
</dbReference>
<keyword evidence="6" id="KW-1185">Reference proteome</keyword>
<dbReference type="Gene3D" id="3.40.630.30">
    <property type="match status" value="1"/>
</dbReference>